<dbReference type="Proteomes" id="UP000502608">
    <property type="component" value="Chromosome"/>
</dbReference>
<dbReference type="SUPFAM" id="SSF54427">
    <property type="entry name" value="NTF2-like"/>
    <property type="match status" value="1"/>
</dbReference>
<dbReference type="EMBL" id="CP050313">
    <property type="protein sequence ID" value="QIR15334.1"/>
    <property type="molecule type" value="Genomic_DNA"/>
</dbReference>
<sequence length="183" mass="20911">MAGVSTSSTKIEFDQSNSSNNAELSPAQFSTAESSHSEQSTTIPLIIEQFIALYQKLNKDNLHLLSDIYAVNITFRDPLHQVQGLEALTDYFANLYSNISFIEFDITEVFHSPSQQQVSLFWTMRYAHPKLNKGQAIHVDGMSKLQYNDKIFYHRDYFDVGQMLYEKIPFLGGLISMIKKRIG</sequence>
<evidence type="ECO:0000313" key="4">
    <source>
        <dbReference type="Proteomes" id="UP000502608"/>
    </source>
</evidence>
<reference evidence="3 4" key="1">
    <citation type="submission" date="2020-03" db="EMBL/GenBank/DDBJ databases">
        <title>Complete genome sequence of Shewanella sp.</title>
        <authorList>
            <person name="Kim Y.-S."/>
            <person name="Kim S.-J."/>
            <person name="Jung H.-K."/>
            <person name="Kim K.-H."/>
        </authorList>
    </citation>
    <scope>NUCLEOTIDE SEQUENCE [LARGE SCALE GENOMIC DNA]</scope>
    <source>
        <strain evidence="3 4">PN3F2</strain>
    </source>
</reference>
<evidence type="ECO:0000313" key="3">
    <source>
        <dbReference type="EMBL" id="QIR15334.1"/>
    </source>
</evidence>
<gene>
    <name evidence="3" type="ORF">HBH39_13240</name>
</gene>
<organism evidence="3 4">
    <name type="scientific">Shewanella aestuarii</name>
    <dbReference type="NCBI Taxonomy" id="1028752"/>
    <lineage>
        <taxon>Bacteria</taxon>
        <taxon>Pseudomonadati</taxon>
        <taxon>Pseudomonadota</taxon>
        <taxon>Gammaproteobacteria</taxon>
        <taxon>Alteromonadales</taxon>
        <taxon>Shewanellaceae</taxon>
        <taxon>Shewanella</taxon>
    </lineage>
</organism>
<dbReference type="InterPro" id="IPR032710">
    <property type="entry name" value="NTF2-like_dom_sf"/>
</dbReference>
<dbReference type="Pfam" id="PF12680">
    <property type="entry name" value="SnoaL_2"/>
    <property type="match status" value="1"/>
</dbReference>
<proteinExistence type="predicted"/>
<evidence type="ECO:0000256" key="1">
    <source>
        <dbReference type="SAM" id="MobiDB-lite"/>
    </source>
</evidence>
<evidence type="ECO:0000259" key="2">
    <source>
        <dbReference type="Pfam" id="PF12680"/>
    </source>
</evidence>
<dbReference type="AlphaFoldDB" id="A0A6G9QL73"/>
<feature type="region of interest" description="Disordered" evidence="1">
    <location>
        <begin position="1"/>
        <end position="36"/>
    </location>
</feature>
<keyword evidence="4" id="KW-1185">Reference proteome</keyword>
<name>A0A6G9QL73_9GAMM</name>
<protein>
    <submittedName>
        <fullName evidence="3">Nuclear transport factor 2 family protein</fullName>
    </submittedName>
</protein>
<dbReference type="Gene3D" id="3.10.450.50">
    <property type="match status" value="1"/>
</dbReference>
<feature type="domain" description="SnoaL-like" evidence="2">
    <location>
        <begin position="52"/>
        <end position="148"/>
    </location>
</feature>
<accession>A0A6G9QL73</accession>
<dbReference type="InterPro" id="IPR037401">
    <property type="entry name" value="SnoaL-like"/>
</dbReference>
<dbReference type="KEGG" id="saes:HBH39_13240"/>